<dbReference type="Proteomes" id="UP000887104">
    <property type="component" value="Unassembled WGS sequence"/>
</dbReference>
<gene>
    <name evidence="1" type="ORF">TUM4438_08560</name>
</gene>
<evidence type="ECO:0000313" key="1">
    <source>
        <dbReference type="EMBL" id="GIU42306.1"/>
    </source>
</evidence>
<name>A0ABQ4P447_9GAMM</name>
<sequence length="57" mass="6732">MNWRLRTVCYRIKLKALVKNLSLSNEVEQFKDPLYCQAMEDGDGYTLYELDRARGDT</sequence>
<reference evidence="1" key="1">
    <citation type="submission" date="2021-05" db="EMBL/GenBank/DDBJ databases">
        <title>Molecular characterization for Shewanella algae harboring chromosomal blaOXA-55-like strains isolated from clinical and environment sample.</title>
        <authorList>
            <person name="Ohama Y."/>
            <person name="Aoki K."/>
            <person name="Harada S."/>
            <person name="Moriya K."/>
            <person name="Ishii Y."/>
            <person name="Tateda K."/>
        </authorList>
    </citation>
    <scope>NUCLEOTIDE SEQUENCE</scope>
    <source>
        <strain evidence="1">JCM 11563</strain>
    </source>
</reference>
<protein>
    <submittedName>
        <fullName evidence="1">Uncharacterized protein</fullName>
    </submittedName>
</protein>
<dbReference type="EMBL" id="BPEY01000009">
    <property type="protein sequence ID" value="GIU42306.1"/>
    <property type="molecule type" value="Genomic_DNA"/>
</dbReference>
<comment type="caution">
    <text evidence="1">The sequence shown here is derived from an EMBL/GenBank/DDBJ whole genome shotgun (WGS) entry which is preliminary data.</text>
</comment>
<organism evidence="1 2">
    <name type="scientific">Shewanella sairae</name>
    <dbReference type="NCBI Taxonomy" id="190310"/>
    <lineage>
        <taxon>Bacteria</taxon>
        <taxon>Pseudomonadati</taxon>
        <taxon>Pseudomonadota</taxon>
        <taxon>Gammaproteobacteria</taxon>
        <taxon>Alteromonadales</taxon>
        <taxon>Shewanellaceae</taxon>
        <taxon>Shewanella</taxon>
    </lineage>
</organism>
<keyword evidence="2" id="KW-1185">Reference proteome</keyword>
<evidence type="ECO:0000313" key="2">
    <source>
        <dbReference type="Proteomes" id="UP000887104"/>
    </source>
</evidence>
<proteinExistence type="predicted"/>
<accession>A0ABQ4P447</accession>